<dbReference type="AlphaFoldDB" id="S7TW08"/>
<dbReference type="PROSITE" id="PS01236">
    <property type="entry name" value="PDXT_SNO_1"/>
    <property type="match status" value="1"/>
</dbReference>
<dbReference type="GO" id="GO:0005829">
    <property type="term" value="C:cytosol"/>
    <property type="evidence" value="ECO:0007669"/>
    <property type="project" value="TreeGrafter"/>
</dbReference>
<organism evidence="9 10">
    <name type="scientific">Desulfococcus multivorans DSM 2059</name>
    <dbReference type="NCBI Taxonomy" id="1121405"/>
    <lineage>
        <taxon>Bacteria</taxon>
        <taxon>Pseudomonadati</taxon>
        <taxon>Thermodesulfobacteriota</taxon>
        <taxon>Desulfobacteria</taxon>
        <taxon>Desulfobacterales</taxon>
        <taxon>Desulfococcaceae</taxon>
        <taxon>Desulfococcus</taxon>
    </lineage>
</organism>
<proteinExistence type="inferred from homology"/>
<evidence type="ECO:0000256" key="3">
    <source>
        <dbReference type="ARBA" id="ARBA00022801"/>
    </source>
</evidence>
<gene>
    <name evidence="9" type="ORF">dsmv_2214</name>
</gene>
<feature type="binding site" evidence="8">
    <location>
        <begin position="46"/>
        <end position="48"/>
    </location>
    <ligand>
        <name>L-glutamine</name>
        <dbReference type="ChEBI" id="CHEBI:58359"/>
    </ligand>
</feature>
<dbReference type="CDD" id="cd01749">
    <property type="entry name" value="GATase1_PB"/>
    <property type="match status" value="1"/>
</dbReference>
<protein>
    <recommendedName>
        <fullName evidence="2">glutaminase</fullName>
        <ecNumber evidence="2">3.5.1.2</ecNumber>
    </recommendedName>
</protein>
<evidence type="ECO:0000256" key="7">
    <source>
        <dbReference type="PIRSR" id="PIRSR005639-1"/>
    </source>
</evidence>
<keyword evidence="10" id="KW-1185">Reference proteome</keyword>
<keyword evidence="5" id="KW-0456">Lyase</keyword>
<keyword evidence="4" id="KW-0315">Glutamine amidotransferase</keyword>
<sequence>MMVGLLGLQGAFLDHIHHLNSLGIQCHIVRDAEGLREIDRLIIPGGESTVMGKFLHEFEMIAPMRERILDGMPVWGICAGVVLLAETVDGSPGRLDVLAVSVERNAYGRQLASTIRDIDISIPDISDGVNAFPGIFIRSPRITASGPGVTIHARSMGDPVFVQQGRIMATTFHPELTQTAVFHRYFLSL</sequence>
<dbReference type="GO" id="GO:0004359">
    <property type="term" value="F:glutaminase activity"/>
    <property type="evidence" value="ECO:0007669"/>
    <property type="project" value="UniProtKB-EC"/>
</dbReference>
<dbReference type="EMBL" id="ATHJ01000077">
    <property type="protein sequence ID" value="EPR41206.1"/>
    <property type="molecule type" value="Genomic_DNA"/>
</dbReference>
<dbReference type="STRING" id="897.B2D07_14040"/>
<evidence type="ECO:0000256" key="1">
    <source>
        <dbReference type="ARBA" id="ARBA00008345"/>
    </source>
</evidence>
<dbReference type="PROSITE" id="PS51273">
    <property type="entry name" value="GATASE_TYPE_1"/>
    <property type="match status" value="1"/>
</dbReference>
<keyword evidence="3" id="KW-0378">Hydrolase</keyword>
<dbReference type="OrthoDB" id="9810320at2"/>
<dbReference type="SUPFAM" id="SSF52317">
    <property type="entry name" value="Class I glutamine amidotransferase-like"/>
    <property type="match status" value="1"/>
</dbReference>
<evidence type="ECO:0000256" key="2">
    <source>
        <dbReference type="ARBA" id="ARBA00012918"/>
    </source>
</evidence>
<dbReference type="GO" id="GO:0008614">
    <property type="term" value="P:pyridoxine metabolic process"/>
    <property type="evidence" value="ECO:0007669"/>
    <property type="project" value="TreeGrafter"/>
</dbReference>
<dbReference type="Gene3D" id="3.40.50.880">
    <property type="match status" value="1"/>
</dbReference>
<accession>S7TW08</accession>
<evidence type="ECO:0000313" key="9">
    <source>
        <dbReference type="EMBL" id="EPR41206.1"/>
    </source>
</evidence>
<comment type="similarity">
    <text evidence="1">Belongs to the glutaminase PdxT/SNO family.</text>
</comment>
<comment type="catalytic activity">
    <reaction evidence="6">
        <text>L-glutamine + H2O = L-glutamate + NH4(+)</text>
        <dbReference type="Rhea" id="RHEA:15889"/>
        <dbReference type="ChEBI" id="CHEBI:15377"/>
        <dbReference type="ChEBI" id="CHEBI:28938"/>
        <dbReference type="ChEBI" id="CHEBI:29985"/>
        <dbReference type="ChEBI" id="CHEBI:58359"/>
        <dbReference type="EC" id="3.5.1.2"/>
    </reaction>
</comment>
<evidence type="ECO:0000313" key="10">
    <source>
        <dbReference type="Proteomes" id="UP000014977"/>
    </source>
</evidence>
<dbReference type="InterPro" id="IPR002161">
    <property type="entry name" value="PdxT/SNO"/>
</dbReference>
<dbReference type="GO" id="GO:0016829">
    <property type="term" value="F:lyase activity"/>
    <property type="evidence" value="ECO:0007669"/>
    <property type="project" value="UniProtKB-KW"/>
</dbReference>
<feature type="active site" description="Charge relay system" evidence="7">
    <location>
        <position position="173"/>
    </location>
</feature>
<reference evidence="9 10" key="1">
    <citation type="journal article" date="2013" name="Genome Announc.">
        <title>Draft genome sequences for three mercury-methylating, sulfate-reducing bacteria.</title>
        <authorList>
            <person name="Brown S.D."/>
            <person name="Hurt R.A.Jr."/>
            <person name="Gilmour C.C."/>
            <person name="Elias D.A."/>
        </authorList>
    </citation>
    <scope>NUCLEOTIDE SEQUENCE [LARGE SCALE GENOMIC DNA]</scope>
    <source>
        <strain evidence="9 10">DSM 2059</strain>
    </source>
</reference>
<dbReference type="RefSeq" id="WP_020876645.1">
    <property type="nucleotide sequence ID" value="NZ_ATHJ01000077.1"/>
</dbReference>
<dbReference type="PANTHER" id="PTHR31559">
    <property type="entry name" value="PYRIDOXAL 5'-PHOSPHATE SYNTHASE SUBUNIT SNO"/>
    <property type="match status" value="1"/>
</dbReference>
<dbReference type="PROSITE" id="PS51130">
    <property type="entry name" value="PDXT_SNO_2"/>
    <property type="match status" value="1"/>
</dbReference>
<comment type="caution">
    <text evidence="9">The sequence shown here is derived from an EMBL/GenBank/DDBJ whole genome shotgun (WGS) entry which is preliminary data.</text>
</comment>
<dbReference type="Pfam" id="PF01174">
    <property type="entry name" value="SNO"/>
    <property type="match status" value="1"/>
</dbReference>
<dbReference type="InterPro" id="IPR021196">
    <property type="entry name" value="PdxT/SNO_CS"/>
</dbReference>
<dbReference type="eggNOG" id="COG0311">
    <property type="taxonomic scope" value="Bacteria"/>
</dbReference>
<evidence type="ECO:0000256" key="6">
    <source>
        <dbReference type="ARBA" id="ARBA00049534"/>
    </source>
</evidence>
<evidence type="ECO:0000256" key="5">
    <source>
        <dbReference type="ARBA" id="ARBA00023239"/>
    </source>
</evidence>
<name>S7TW08_DESML</name>
<feature type="binding site" evidence="8">
    <location>
        <position position="104"/>
    </location>
    <ligand>
        <name>L-glutamine</name>
        <dbReference type="ChEBI" id="CHEBI:58359"/>
    </ligand>
</feature>
<evidence type="ECO:0000256" key="8">
    <source>
        <dbReference type="PIRSR" id="PIRSR005639-2"/>
    </source>
</evidence>
<dbReference type="Proteomes" id="UP000014977">
    <property type="component" value="Unassembled WGS sequence"/>
</dbReference>
<feature type="active site" description="Charge relay system" evidence="7">
    <location>
        <position position="175"/>
    </location>
</feature>
<dbReference type="GO" id="GO:0042823">
    <property type="term" value="P:pyridoxal phosphate biosynthetic process"/>
    <property type="evidence" value="ECO:0007669"/>
    <property type="project" value="InterPro"/>
</dbReference>
<dbReference type="EC" id="3.5.1.2" evidence="2"/>
<dbReference type="PATRIC" id="fig|1121405.3.peg.1765"/>
<dbReference type="GO" id="GO:1903600">
    <property type="term" value="C:glutaminase complex"/>
    <property type="evidence" value="ECO:0007669"/>
    <property type="project" value="TreeGrafter"/>
</dbReference>
<dbReference type="PANTHER" id="PTHR31559:SF0">
    <property type="entry name" value="PYRIDOXAL 5'-PHOSPHATE SYNTHASE SUBUNIT SNO1-RELATED"/>
    <property type="match status" value="1"/>
</dbReference>
<evidence type="ECO:0000256" key="4">
    <source>
        <dbReference type="ARBA" id="ARBA00022962"/>
    </source>
</evidence>
<feature type="binding site" evidence="8">
    <location>
        <begin position="137"/>
        <end position="138"/>
    </location>
    <ligand>
        <name>L-glutamine</name>
        <dbReference type="ChEBI" id="CHEBI:58359"/>
    </ligand>
</feature>
<dbReference type="PIRSF" id="PIRSF005639">
    <property type="entry name" value="Glut_amidoT_SNO"/>
    <property type="match status" value="1"/>
</dbReference>
<dbReference type="NCBIfam" id="TIGR03800">
    <property type="entry name" value="PLP_synth_Pdx2"/>
    <property type="match status" value="1"/>
</dbReference>
<dbReference type="InterPro" id="IPR029062">
    <property type="entry name" value="Class_I_gatase-like"/>
</dbReference>
<feature type="active site" description="Nucleophile" evidence="7">
    <location>
        <position position="78"/>
    </location>
</feature>